<dbReference type="PANTHER" id="PTHR24221:SF579">
    <property type="entry name" value="ABC TRANSPORTER"/>
    <property type="match status" value="1"/>
</dbReference>
<keyword evidence="3" id="KW-1003">Cell membrane</keyword>
<dbReference type="Gene3D" id="3.40.50.300">
    <property type="entry name" value="P-loop containing nucleotide triphosphate hydrolases"/>
    <property type="match status" value="1"/>
</dbReference>
<dbReference type="Pfam" id="PF00664">
    <property type="entry name" value="ABC_membrane"/>
    <property type="match status" value="1"/>
</dbReference>
<evidence type="ECO:0000259" key="10">
    <source>
        <dbReference type="PROSITE" id="PS50893"/>
    </source>
</evidence>
<dbReference type="SMART" id="SM00382">
    <property type="entry name" value="AAA"/>
    <property type="match status" value="1"/>
</dbReference>
<dbReference type="PANTHER" id="PTHR24221">
    <property type="entry name" value="ATP-BINDING CASSETTE SUB-FAMILY B"/>
    <property type="match status" value="1"/>
</dbReference>
<feature type="transmembrane region" description="Helical" evidence="9">
    <location>
        <begin position="155"/>
        <end position="179"/>
    </location>
</feature>
<dbReference type="InterPro" id="IPR003593">
    <property type="entry name" value="AAA+_ATPase"/>
</dbReference>
<proteinExistence type="predicted"/>
<evidence type="ECO:0000256" key="1">
    <source>
        <dbReference type="ARBA" id="ARBA00004651"/>
    </source>
</evidence>
<feature type="transmembrane region" description="Helical" evidence="9">
    <location>
        <begin position="21"/>
        <end position="42"/>
    </location>
</feature>
<dbReference type="PROSITE" id="PS50893">
    <property type="entry name" value="ABC_TRANSPORTER_2"/>
    <property type="match status" value="1"/>
</dbReference>
<comment type="subcellular location">
    <subcellularLocation>
        <location evidence="1">Cell membrane</location>
        <topology evidence="1">Multi-pass membrane protein</topology>
    </subcellularLocation>
</comment>
<keyword evidence="7 9" id="KW-1133">Transmembrane helix</keyword>
<keyword evidence="5" id="KW-0547">Nucleotide-binding</keyword>
<dbReference type="FunFam" id="3.40.50.300:FF:000221">
    <property type="entry name" value="Multidrug ABC transporter ATP-binding protein"/>
    <property type="match status" value="1"/>
</dbReference>
<dbReference type="PROSITE" id="PS50929">
    <property type="entry name" value="ABC_TM1F"/>
    <property type="match status" value="1"/>
</dbReference>
<evidence type="ECO:0000256" key="4">
    <source>
        <dbReference type="ARBA" id="ARBA00022692"/>
    </source>
</evidence>
<evidence type="ECO:0000256" key="3">
    <source>
        <dbReference type="ARBA" id="ARBA00022475"/>
    </source>
</evidence>
<dbReference type="AlphaFoldDB" id="A0A524RKX3"/>
<evidence type="ECO:0000256" key="6">
    <source>
        <dbReference type="ARBA" id="ARBA00022840"/>
    </source>
</evidence>
<organism evidence="12 13">
    <name type="scientific">Aphanocapsa feldmannii 277cV</name>
    <dbReference type="NCBI Taxonomy" id="2507553"/>
    <lineage>
        <taxon>Bacteria</taxon>
        <taxon>Bacillati</taxon>
        <taxon>Cyanobacteriota</taxon>
        <taxon>Cyanophyceae</taxon>
        <taxon>Oscillatoriophycideae</taxon>
        <taxon>Chroococcales</taxon>
        <taxon>Microcystaceae</taxon>
        <taxon>Aphanocapsa</taxon>
    </lineage>
</organism>
<keyword evidence="2" id="KW-0813">Transport</keyword>
<keyword evidence="6 12" id="KW-0067">ATP-binding</keyword>
<dbReference type="InterPro" id="IPR036640">
    <property type="entry name" value="ABC1_TM_sf"/>
</dbReference>
<evidence type="ECO:0000256" key="7">
    <source>
        <dbReference type="ARBA" id="ARBA00022989"/>
    </source>
</evidence>
<dbReference type="SUPFAM" id="SSF90123">
    <property type="entry name" value="ABC transporter transmembrane region"/>
    <property type="match status" value="1"/>
</dbReference>
<comment type="caution">
    <text evidence="12">The sequence shown here is derived from an EMBL/GenBank/DDBJ whole genome shotgun (WGS) entry which is preliminary data.</text>
</comment>
<keyword evidence="4 9" id="KW-0812">Transmembrane</keyword>
<evidence type="ECO:0000313" key="12">
    <source>
        <dbReference type="EMBL" id="TGG90506.1"/>
    </source>
</evidence>
<dbReference type="GO" id="GO:0005524">
    <property type="term" value="F:ATP binding"/>
    <property type="evidence" value="ECO:0007669"/>
    <property type="project" value="UniProtKB-KW"/>
</dbReference>
<evidence type="ECO:0000256" key="5">
    <source>
        <dbReference type="ARBA" id="ARBA00022741"/>
    </source>
</evidence>
<feature type="domain" description="ABC transporter" evidence="10">
    <location>
        <begin position="344"/>
        <end position="578"/>
    </location>
</feature>
<dbReference type="Pfam" id="PF00005">
    <property type="entry name" value="ABC_tran"/>
    <property type="match status" value="1"/>
</dbReference>
<dbReference type="InterPro" id="IPR011527">
    <property type="entry name" value="ABC1_TM_dom"/>
</dbReference>
<feature type="domain" description="ABC transmembrane type-1" evidence="11">
    <location>
        <begin position="24"/>
        <end position="309"/>
    </location>
</feature>
<evidence type="ECO:0000256" key="2">
    <source>
        <dbReference type="ARBA" id="ARBA00022448"/>
    </source>
</evidence>
<protein>
    <submittedName>
        <fullName evidence="12">ABC transporter ATP-binding protein</fullName>
    </submittedName>
</protein>
<feature type="transmembrane region" description="Helical" evidence="9">
    <location>
        <begin position="245"/>
        <end position="264"/>
    </location>
</feature>
<dbReference type="EMBL" id="SRMO01000087">
    <property type="protein sequence ID" value="TGG90506.1"/>
    <property type="molecule type" value="Genomic_DNA"/>
</dbReference>
<accession>A0A524RKX3</accession>
<gene>
    <name evidence="12" type="ORF">ERJ67_10680</name>
</gene>
<evidence type="ECO:0000256" key="9">
    <source>
        <dbReference type="SAM" id="Phobius"/>
    </source>
</evidence>
<evidence type="ECO:0000259" key="11">
    <source>
        <dbReference type="PROSITE" id="PS50929"/>
    </source>
</evidence>
<dbReference type="InterPro" id="IPR039421">
    <property type="entry name" value="Type_1_exporter"/>
</dbReference>
<dbReference type="CDD" id="cd18541">
    <property type="entry name" value="ABC_6TM_TmrB_like"/>
    <property type="match status" value="1"/>
</dbReference>
<dbReference type="GO" id="GO:0005886">
    <property type="term" value="C:plasma membrane"/>
    <property type="evidence" value="ECO:0007669"/>
    <property type="project" value="UniProtKB-SubCell"/>
</dbReference>
<dbReference type="GO" id="GO:0140359">
    <property type="term" value="F:ABC-type transporter activity"/>
    <property type="evidence" value="ECO:0007669"/>
    <property type="project" value="InterPro"/>
</dbReference>
<keyword evidence="8 9" id="KW-0472">Membrane</keyword>
<dbReference type="SUPFAM" id="SSF52540">
    <property type="entry name" value="P-loop containing nucleoside triphosphate hydrolases"/>
    <property type="match status" value="1"/>
</dbReference>
<feature type="transmembrane region" description="Helical" evidence="9">
    <location>
        <begin position="62"/>
        <end position="86"/>
    </location>
</feature>
<name>A0A524RKX3_9CHRO</name>
<dbReference type="Proteomes" id="UP000317990">
    <property type="component" value="Unassembled WGS sequence"/>
</dbReference>
<dbReference type="InterPro" id="IPR027417">
    <property type="entry name" value="P-loop_NTPase"/>
</dbReference>
<evidence type="ECO:0000313" key="13">
    <source>
        <dbReference type="Proteomes" id="UP000317990"/>
    </source>
</evidence>
<dbReference type="InterPro" id="IPR003439">
    <property type="entry name" value="ABC_transporter-like_ATP-bd"/>
</dbReference>
<dbReference type="Gene3D" id="1.20.1560.10">
    <property type="entry name" value="ABC transporter type 1, transmembrane domain"/>
    <property type="match status" value="1"/>
</dbReference>
<evidence type="ECO:0000256" key="8">
    <source>
        <dbReference type="ARBA" id="ARBA00023136"/>
    </source>
</evidence>
<sequence length="591" mass="64828">MAGLLRIGLIARFLRPYRRRIARGVATLVAVNLLGVLIPLLVRQAIDSLQPGFVVYDLMRQSLVLIVLATVMGGIRLVSRILVFGVGRQVEFNLRQQLFEHLLRQEPAWLHEMRSGEVISRSTYDVENVRRLLGFALLSLANTALVYGLQLPAMLSISGSLTLATVSVYPLMLAMVRLFSDRIMRQQRQLQERQAALSDLIQEDLNGISAIKIYCQEARENAAFARLNKAYRNAALALARTRSTLFPLLQGISSVSLLVLLALGARQLEAPGAAGSGLTVGGFVALVLYTERLVFPTALLGFTLNSFQTGQVSLERIEELLAREPRIADPATPQERPRRCSGRIEARNFTYRYPNAVRPALSGVSFSIEPGELVAIVGPVGCGKSTLSRALGRSIDIGPGQLFIDRQDITQLRLDDLRSRLALVPQDSFLFTASLADNLRYGVPAAERAAVVAASHAARLSSDVEGFPDGLDTLVGERGITLSGGQRQRTALGRALMMEAPLLVLDDALASVDNATASRILRTITDQGQRTVLFISHQLSAAAICDRVLVLEDGRLVQSGHHDDLIQQPGTYRRLWERQQVEAHLQQPSWA</sequence>
<dbReference type="GO" id="GO:0016887">
    <property type="term" value="F:ATP hydrolysis activity"/>
    <property type="evidence" value="ECO:0007669"/>
    <property type="project" value="InterPro"/>
</dbReference>
<reference evidence="12 13" key="1">
    <citation type="journal article" date="2019" name="mSystems">
        <title>Life at home and on the roam: Genomic adaptions reflect the dual lifestyle of an intracellular, facultative symbiont.</title>
        <authorList>
            <person name="Burgsdorf I."/>
        </authorList>
    </citation>
    <scope>NUCLEOTIDE SEQUENCE [LARGE SCALE GENOMIC DNA]</scope>
    <source>
        <strain evidence="12">277cV</strain>
    </source>
</reference>
<feature type="transmembrane region" description="Helical" evidence="9">
    <location>
        <begin position="132"/>
        <end position="149"/>
    </location>
</feature>